<protein>
    <recommendedName>
        <fullName evidence="2">SLH domain-containing protein</fullName>
    </recommendedName>
</protein>
<dbReference type="Pfam" id="PF00395">
    <property type="entry name" value="SLH"/>
    <property type="match status" value="3"/>
</dbReference>
<evidence type="ECO:0000313" key="4">
    <source>
        <dbReference type="Proteomes" id="UP000269352"/>
    </source>
</evidence>
<dbReference type="PROSITE" id="PS51272">
    <property type="entry name" value="SLH"/>
    <property type="match status" value="3"/>
</dbReference>
<proteinExistence type="predicted"/>
<reference evidence="3 4" key="1">
    <citation type="journal article" date="2019" name="ISME J.">
        <title>Genome analyses of uncultured TG2/ZB3 bacteria in 'Margulisbacteria' specifically attached to ectosymbiotic spirochetes of protists in the termite gut.</title>
        <authorList>
            <person name="Utami Y.D."/>
            <person name="Kuwahara H."/>
            <person name="Igai K."/>
            <person name="Murakami T."/>
            <person name="Sugaya K."/>
            <person name="Morikawa T."/>
            <person name="Nagura Y."/>
            <person name="Yuki M."/>
            <person name="Deevong P."/>
            <person name="Inoue T."/>
            <person name="Kihara K."/>
            <person name="Lo N."/>
            <person name="Yamada A."/>
            <person name="Ohkuma M."/>
            <person name="Hongoh Y."/>
        </authorList>
    </citation>
    <scope>NUCLEOTIDE SEQUENCE [LARGE SCALE GENOMIC DNA]</scope>
    <source>
        <strain evidence="3">NkOx7-01</strain>
    </source>
</reference>
<dbReference type="InterPro" id="IPR013783">
    <property type="entry name" value="Ig-like_fold"/>
</dbReference>
<gene>
    <name evidence="3" type="ORF">NO1_0108</name>
</gene>
<feature type="domain" description="SLH" evidence="2">
    <location>
        <begin position="1157"/>
        <end position="1218"/>
    </location>
</feature>
<dbReference type="Gene3D" id="2.40.160.60">
    <property type="entry name" value="Outer membrane protein transport protein (OMPP1/FadL/TodX)"/>
    <property type="match status" value="1"/>
</dbReference>
<dbReference type="Pfam" id="PF09136">
    <property type="entry name" value="Glucodextran_B"/>
    <property type="match status" value="1"/>
</dbReference>
<accession>A0A388T7G0</accession>
<evidence type="ECO:0000256" key="1">
    <source>
        <dbReference type="SAM" id="SignalP"/>
    </source>
</evidence>
<organism evidence="3 4">
    <name type="scientific">Termititenax aidoneus</name>
    <dbReference type="NCBI Taxonomy" id="2218524"/>
    <lineage>
        <taxon>Bacteria</taxon>
        <taxon>Bacillati</taxon>
        <taxon>Candidatus Margulisiibacteriota</taxon>
        <taxon>Candidatus Termititenacia</taxon>
        <taxon>Candidatus Termititenacales</taxon>
        <taxon>Candidatus Termititenacaceae</taxon>
        <taxon>Candidatus Termititenax</taxon>
    </lineage>
</organism>
<name>A0A388T7G0_TERA1</name>
<dbReference type="Gene3D" id="2.60.40.10">
    <property type="entry name" value="Immunoglobulins"/>
    <property type="match status" value="4"/>
</dbReference>
<feature type="domain" description="SLH" evidence="2">
    <location>
        <begin position="586"/>
        <end position="651"/>
    </location>
</feature>
<keyword evidence="1" id="KW-0732">Signal</keyword>
<feature type="domain" description="SLH" evidence="2">
    <location>
        <begin position="709"/>
        <end position="770"/>
    </location>
</feature>
<keyword evidence="4" id="KW-1185">Reference proteome</keyword>
<dbReference type="InterPro" id="IPR001119">
    <property type="entry name" value="SLH_dom"/>
</dbReference>
<dbReference type="EMBL" id="BGZN01000001">
    <property type="protein sequence ID" value="GBR72601.1"/>
    <property type="molecule type" value="Genomic_DNA"/>
</dbReference>
<feature type="signal peptide" evidence="1">
    <location>
        <begin position="1"/>
        <end position="18"/>
    </location>
</feature>
<sequence>MRKFWAIILFTAAALVWAADRQSVDPTNYALGARSIGLGGAVVAAGDDVNALRANPAILASNQKLQFGLSSYEFLNTYKFLDIVSIVPTPLGFFGVSYFSYGVNDIPETDATIEGEELRIYRTGQRYSYAENILGLTYAQQGPREFSFLKNIGYGGTFKLAYSTLAGETLSGWGLDAGIRFDLSLPALPFIGELGDLALGLGIQNLMAPAFAEAPSEEGGEVGTSSGYQMNLRLGAAKPFELFGQRFITAGDFDNNGLHFGLEYIADQSLSLRAGLDDFYPTYGLGYRVFSITGFDGNPYTLSLDYAFRTFPLPFDNVHYISITLRGVSKTKTPEIISSFESENLTANLTAVNGTAEPNADITVYVNERLRKTVKADAGGIWNADNIYLDDGQNSVYAVAKYEQFVESEPSNVVTLYTDQIKPMISTTIARSGDAITIRVSVNKEVETVLTRLPDGSQITLLEDESGDWLGSWNIAPEYYNSAITLRTVAVDGFGNRSDVAEDVYSARFVTAPRDRTITPRSSINVRGVAKEGTVRVAVGEQSVTPDADGRFNFPIELAQEGKNVVEIVMIDEAGQTVSTAVRVLKIQEADDLGGFSWARNQVASLLSLGVMSNDPEAPTYFRPEDFMTRAEFAKALVLLKGLELLPDPVNIAPDVLSTDENAPYIKAALDAGYLELQAGGFIPGAFITRKDAVSAIVLMENLSGGNLAQQIFEDVPPYLPYAPQVAAALEAGIISPQEKFYPDRELTRVEAAAMLAAVQTAQRRINELYDWKSGYGEQFMETPLSALPVYEQRVLADLYVNGRLISLDETAEENLRILSPLDRSIVGRQLIEVKGLVKGADHVLLNGVTVPAQKGVFLARVNLREGRNIIRVQSGAEPAEPTEDAQPEIRTARVLYVKAFSDKPDTLDNLQYNAASAYARFSRFDGGQPITRGEAQLILNGLKGASGGNTISAEPLSLAAAREMLNEWDGKEADDTTVAADIPDTAALTREQFITMLANTDFYKNLLEQYRNFDEYESAEDVAAPDNVQDRSGLIIQAEELNNAAAKKKITADDYQSFLARYDRLSAARPITRSGDSIAVDGRTRLLVAYPENNFRVKQNALTLSGFSGGVEEVRVNGRAVRAGSDSSFTQVVTLEAGKNNIVVDNGAQTVRLRGLRLLTYQDIQSVPERGLIEYLATLGYFKEGQDFYPNQELTREEVAALLVRMIGATPQQVAQPVFSDVAANRWSAPSIKLLVDRGIIKEANNNFRPEAKITQQEASAWYRALSTGGINAAAPQNLLSRREFARWLFADSRVRNEIDILNN</sequence>
<dbReference type="Proteomes" id="UP000269352">
    <property type="component" value="Unassembled WGS sequence"/>
</dbReference>
<evidence type="ECO:0000313" key="3">
    <source>
        <dbReference type="EMBL" id="GBR72601.1"/>
    </source>
</evidence>
<evidence type="ECO:0000259" key="2">
    <source>
        <dbReference type="PROSITE" id="PS51272"/>
    </source>
</evidence>
<feature type="chain" id="PRO_5017329530" description="SLH domain-containing protein" evidence="1">
    <location>
        <begin position="19"/>
        <end position="1305"/>
    </location>
</feature>
<comment type="caution">
    <text evidence="3">The sequence shown here is derived from an EMBL/GenBank/DDBJ whole genome shotgun (WGS) entry which is preliminary data.</text>
</comment>